<dbReference type="Pfam" id="PF00675">
    <property type="entry name" value="Peptidase_M16"/>
    <property type="match status" value="1"/>
</dbReference>
<evidence type="ECO:0000256" key="1">
    <source>
        <dbReference type="ARBA" id="ARBA00001947"/>
    </source>
</evidence>
<dbReference type="STRING" id="6832.A0A553NAZ3"/>
<evidence type="ECO:0000256" key="10">
    <source>
        <dbReference type="ARBA" id="ARBA00023049"/>
    </source>
</evidence>
<dbReference type="InterPro" id="IPR013578">
    <property type="entry name" value="Peptidase_M16C_assoc"/>
</dbReference>
<evidence type="ECO:0000256" key="8">
    <source>
        <dbReference type="ARBA" id="ARBA00022833"/>
    </source>
</evidence>
<evidence type="ECO:0000313" key="14">
    <source>
        <dbReference type="Proteomes" id="UP000318571"/>
    </source>
</evidence>
<keyword evidence="6" id="KW-0479">Metal-binding</keyword>
<accession>A0A553NAZ3</accession>
<dbReference type="InterPro" id="IPR007863">
    <property type="entry name" value="Peptidase_M16_C"/>
</dbReference>
<dbReference type="Proteomes" id="UP000318571">
    <property type="component" value="Chromosome 10"/>
</dbReference>
<evidence type="ECO:0000256" key="5">
    <source>
        <dbReference type="ARBA" id="ARBA00022670"/>
    </source>
</evidence>
<dbReference type="GO" id="GO:0004222">
    <property type="term" value="F:metalloendopeptidase activity"/>
    <property type="evidence" value="ECO:0007669"/>
    <property type="project" value="TreeGrafter"/>
</dbReference>
<comment type="cofactor">
    <cofactor evidence="1">
        <name>Zn(2+)</name>
        <dbReference type="ChEBI" id="CHEBI:29105"/>
    </cofactor>
</comment>
<proteinExistence type="inferred from homology"/>
<dbReference type="Pfam" id="PF05193">
    <property type="entry name" value="Peptidase_M16_C"/>
    <property type="match status" value="1"/>
</dbReference>
<dbReference type="FunFam" id="3.30.830.10:FF:000009">
    <property type="entry name" value="Presequence protease, mitochondrial"/>
    <property type="match status" value="1"/>
</dbReference>
<dbReference type="GO" id="GO:0005759">
    <property type="term" value="C:mitochondrial matrix"/>
    <property type="evidence" value="ECO:0007669"/>
    <property type="project" value="TreeGrafter"/>
</dbReference>
<dbReference type="Pfam" id="PF08367">
    <property type="entry name" value="M16C_assoc"/>
    <property type="match status" value="1"/>
</dbReference>
<evidence type="ECO:0000256" key="4">
    <source>
        <dbReference type="ARBA" id="ARBA00020167"/>
    </source>
</evidence>
<dbReference type="Gene3D" id="3.30.830.10">
    <property type="entry name" value="Metalloenzyme, LuxS/M16 peptidase-like"/>
    <property type="match status" value="4"/>
</dbReference>
<keyword evidence="11" id="KW-0496">Mitochondrion</keyword>
<keyword evidence="5" id="KW-0645">Protease</keyword>
<protein>
    <recommendedName>
        <fullName evidence="4">Presequence protease, mitochondrial</fullName>
    </recommendedName>
</protein>
<gene>
    <name evidence="13" type="ORF">TCAL_08216</name>
</gene>
<dbReference type="Pfam" id="PF22516">
    <property type="entry name" value="PreP_C"/>
    <property type="match status" value="1"/>
</dbReference>
<dbReference type="InterPro" id="IPR011765">
    <property type="entry name" value="Pept_M16_N"/>
</dbReference>
<dbReference type="GO" id="GO:0046872">
    <property type="term" value="F:metal ion binding"/>
    <property type="evidence" value="ECO:0007669"/>
    <property type="project" value="UniProtKB-KW"/>
</dbReference>
<evidence type="ECO:0000256" key="6">
    <source>
        <dbReference type="ARBA" id="ARBA00022723"/>
    </source>
</evidence>
<feature type="domain" description="Peptidase M16C associated" evidence="12">
    <location>
        <begin position="491"/>
        <end position="738"/>
    </location>
</feature>
<comment type="similarity">
    <text evidence="3">Belongs to the peptidase M16 family. PreP subfamily.</text>
</comment>
<keyword evidence="14" id="KW-1185">Reference proteome</keyword>
<dbReference type="EMBL" id="VCGU01000458">
    <property type="protein sequence ID" value="TRY62612.1"/>
    <property type="molecule type" value="Genomic_DNA"/>
</dbReference>
<evidence type="ECO:0000256" key="2">
    <source>
        <dbReference type="ARBA" id="ARBA00004173"/>
    </source>
</evidence>
<dbReference type="OMA" id="NYLYYIR"/>
<sequence>MLRSALRRIPAAPPTRSITSPAALATVGQEIAGWRVHNYRSIQEFDLGATELRHAYCGAKFLQLNPLHPGQEDIHAFSVNFKTTPTDSTGISHILEHVTLCGSARFPVRDPFFKMLNRSLSTFMNAMTGPDYTLYPFSTQNEKDFFNLLSVYLDAVFRPNLKELDFRQEGWRLEHENLEDPTSPIVIKGVVFNEMKGVYADSQQLFNRYLLNTTLPSHTYGNCSGGLPDQIPSLTWAQLKEFHQRHYNPHNTRFLSYGSLPLEKQLQALNEYLPQSPETGYQVPEVPKEPRWSSPREAHIHCAPDPTAPEASTLAISYLTCDINDQFDVFVLGIIGDLLMDGANSPFYKSLLEPGLGTSFAPCTGYDNHTKDTAFTVGLQGIDIAKKDEIVTAIKSTFEQVIQDGFEQDRIDAILHRTELALKNKSNSFGLNLIMGLTPLWNHTDECPLDAFEINNKIERFQSEMETNPRFLEDKVKEYFIDNAHHVVLTMSPKETFTEEQDNVLNQIQDSLVQNLTDQDRRNLLDAGKRLAEAQNAKEDINSLPTLKVSDIKGENPGYKLEHRELNGVPVQLSRQPTNEVAFFRSLISTQSLSTDLYEALPLFTMVLSSLGAGKFDFRRLDTEIDLRTGGLGCDFHLSEMPGDLQVMKEGLLLSSHCLERNVDRMFELWTEIFNGLHYENPDRLKTLINMFATDTMNRLVYKGHAYAMGSSAATIQAGTKLRDQFGGLNHIRFLNKLAQNESHDEIIGKLRAIGTALLRKDHMRVALNTGEGHSDTLKKSVAQFLDAIPGQFQRFDHTNQSEFQPSSKKEYIATPFPVHFCSQSVPIVSYSHEDFAPLRIMARLLSLKFLHTEIREKGGAYGGGAAPNASGVFSFYSYRDPNSTKTLDTFQRSNAWIQEKHFIQQDIDEAKLGVFQKLDEPVVPGLRGMREFLSDVNDQMFNEHRDRLKKVTIEDVLRVSQTYLADPKVQGTTVIGPEPKDLDPSWTVHSL</sequence>
<dbReference type="SMART" id="SM01264">
    <property type="entry name" value="M16C_associated"/>
    <property type="match status" value="1"/>
</dbReference>
<comment type="caution">
    <text evidence="13">The sequence shown here is derived from an EMBL/GenBank/DDBJ whole genome shotgun (WGS) entry which is preliminary data.</text>
</comment>
<evidence type="ECO:0000256" key="3">
    <source>
        <dbReference type="ARBA" id="ARBA00007575"/>
    </source>
</evidence>
<keyword evidence="8" id="KW-0862">Zinc</keyword>
<dbReference type="FunFam" id="3.30.830.10:FF:000011">
    <property type="entry name" value="Presequence protease, mitochondrial"/>
    <property type="match status" value="1"/>
</dbReference>
<dbReference type="SUPFAM" id="SSF63411">
    <property type="entry name" value="LuxS/MPP-like metallohydrolase"/>
    <property type="match status" value="4"/>
</dbReference>
<dbReference type="OrthoDB" id="10250783at2759"/>
<dbReference type="AlphaFoldDB" id="A0A553NAZ3"/>
<dbReference type="InterPro" id="IPR055130">
    <property type="entry name" value="PreP_C"/>
</dbReference>
<comment type="subcellular location">
    <subcellularLocation>
        <location evidence="2">Mitochondrion</location>
    </subcellularLocation>
</comment>
<dbReference type="PANTHER" id="PTHR43016">
    <property type="entry name" value="PRESEQUENCE PROTEASE"/>
    <property type="match status" value="1"/>
</dbReference>
<keyword evidence="7" id="KW-0378">Hydrolase</keyword>
<organism evidence="13 14">
    <name type="scientific">Tigriopus californicus</name>
    <name type="common">Marine copepod</name>
    <dbReference type="NCBI Taxonomy" id="6832"/>
    <lineage>
        <taxon>Eukaryota</taxon>
        <taxon>Metazoa</taxon>
        <taxon>Ecdysozoa</taxon>
        <taxon>Arthropoda</taxon>
        <taxon>Crustacea</taxon>
        <taxon>Multicrustacea</taxon>
        <taxon>Hexanauplia</taxon>
        <taxon>Copepoda</taxon>
        <taxon>Harpacticoida</taxon>
        <taxon>Harpacticidae</taxon>
        <taxon>Tigriopus</taxon>
    </lineage>
</organism>
<dbReference type="PANTHER" id="PTHR43016:SF13">
    <property type="entry name" value="PRESEQUENCE PROTEASE, MITOCHONDRIAL"/>
    <property type="match status" value="1"/>
</dbReference>
<evidence type="ECO:0000256" key="9">
    <source>
        <dbReference type="ARBA" id="ARBA00022946"/>
    </source>
</evidence>
<evidence type="ECO:0000259" key="12">
    <source>
        <dbReference type="SMART" id="SM01264"/>
    </source>
</evidence>
<dbReference type="InterPro" id="IPR011249">
    <property type="entry name" value="Metalloenz_LuxS/M16"/>
</dbReference>
<reference evidence="13 14" key="1">
    <citation type="journal article" date="2018" name="Nat. Ecol. Evol.">
        <title>Genomic signatures of mitonuclear coevolution across populations of Tigriopus californicus.</title>
        <authorList>
            <person name="Barreto F.S."/>
            <person name="Watson E.T."/>
            <person name="Lima T.G."/>
            <person name="Willett C.S."/>
            <person name="Edmands S."/>
            <person name="Li W."/>
            <person name="Burton R.S."/>
        </authorList>
    </citation>
    <scope>NUCLEOTIDE SEQUENCE [LARGE SCALE GENOMIC DNA]</scope>
    <source>
        <strain evidence="13 14">San Diego</strain>
    </source>
</reference>
<evidence type="ECO:0000313" key="13">
    <source>
        <dbReference type="EMBL" id="TRY62612.1"/>
    </source>
</evidence>
<name>A0A553NAZ3_TIGCA</name>
<keyword evidence="9" id="KW-0809">Transit peptide</keyword>
<dbReference type="GO" id="GO:0016485">
    <property type="term" value="P:protein processing"/>
    <property type="evidence" value="ECO:0007669"/>
    <property type="project" value="TreeGrafter"/>
</dbReference>
<dbReference type="FunFam" id="3.30.830.10:FF:000013">
    <property type="entry name" value="Mitochondrial presequence protease"/>
    <property type="match status" value="1"/>
</dbReference>
<evidence type="ECO:0000256" key="11">
    <source>
        <dbReference type="ARBA" id="ARBA00023128"/>
    </source>
</evidence>
<evidence type="ECO:0000256" key="7">
    <source>
        <dbReference type="ARBA" id="ARBA00022801"/>
    </source>
</evidence>
<keyword evidence="10" id="KW-0482">Metalloprotease</keyword>